<evidence type="ECO:0000256" key="4">
    <source>
        <dbReference type="ARBA" id="ARBA00022842"/>
    </source>
</evidence>
<protein>
    <recommendedName>
        <fullName evidence="5">Nudix hydrolase domain-containing protein</fullName>
    </recommendedName>
</protein>
<evidence type="ECO:0000256" key="3">
    <source>
        <dbReference type="ARBA" id="ARBA00022801"/>
    </source>
</evidence>
<keyword evidence="3" id="KW-0378">Hydrolase</keyword>
<name>A0A0A0DBL7_9PROT</name>
<feature type="domain" description="Nudix hydrolase" evidence="5">
    <location>
        <begin position="9"/>
        <end position="143"/>
    </location>
</feature>
<keyword evidence="4" id="KW-0460">Magnesium</keyword>
<dbReference type="InterPro" id="IPR000086">
    <property type="entry name" value="NUDIX_hydrolase_dom"/>
</dbReference>
<dbReference type="RefSeq" id="WP_034832364.1">
    <property type="nucleotide sequence ID" value="NZ_JANX01000030.1"/>
</dbReference>
<dbReference type="PANTHER" id="PTHR12629:SF0">
    <property type="entry name" value="DIPHOSPHOINOSITOL-POLYPHOSPHATE DIPHOSPHATASE"/>
    <property type="match status" value="1"/>
</dbReference>
<evidence type="ECO:0000259" key="5">
    <source>
        <dbReference type="PROSITE" id="PS51462"/>
    </source>
</evidence>
<dbReference type="PROSITE" id="PS51462">
    <property type="entry name" value="NUDIX"/>
    <property type="match status" value="1"/>
</dbReference>
<keyword evidence="2" id="KW-0479">Metal-binding</keyword>
<dbReference type="Pfam" id="PF00293">
    <property type="entry name" value="NUDIX"/>
    <property type="match status" value="1"/>
</dbReference>
<comment type="caution">
    <text evidence="6">The sequence shown here is derived from an EMBL/GenBank/DDBJ whole genome shotgun (WGS) entry which is preliminary data.</text>
</comment>
<evidence type="ECO:0000256" key="2">
    <source>
        <dbReference type="ARBA" id="ARBA00022723"/>
    </source>
</evidence>
<dbReference type="CDD" id="cd04666">
    <property type="entry name" value="NUDIX_DIPP2_like_Nudt4"/>
    <property type="match status" value="1"/>
</dbReference>
<dbReference type="GO" id="GO:0005737">
    <property type="term" value="C:cytoplasm"/>
    <property type="evidence" value="ECO:0007669"/>
    <property type="project" value="TreeGrafter"/>
</dbReference>
<evidence type="ECO:0000256" key="1">
    <source>
        <dbReference type="ARBA" id="ARBA00001946"/>
    </source>
</evidence>
<dbReference type="InterPro" id="IPR015797">
    <property type="entry name" value="NUDIX_hydrolase-like_dom_sf"/>
</dbReference>
<reference evidence="6 7" key="1">
    <citation type="submission" date="2014-01" db="EMBL/GenBank/DDBJ databases">
        <title>Genome sequence determination for a cystic fibrosis isolate, Inquilinus limosus.</title>
        <authorList>
            <person name="Pino M."/>
            <person name="Di Conza J."/>
            <person name="Gutkind G."/>
        </authorList>
    </citation>
    <scope>NUCLEOTIDE SEQUENCE [LARGE SCALE GENOMIC DNA]</scope>
    <source>
        <strain evidence="6 7">MP06</strain>
    </source>
</reference>
<dbReference type="Gene3D" id="3.90.79.10">
    <property type="entry name" value="Nucleoside Triphosphate Pyrophosphohydrolase"/>
    <property type="match status" value="1"/>
</dbReference>
<gene>
    <name evidence="6" type="ORF">P409_04705</name>
</gene>
<proteinExistence type="predicted"/>
<dbReference type="AlphaFoldDB" id="A0A0A0DBL7"/>
<dbReference type="GO" id="GO:0046872">
    <property type="term" value="F:metal ion binding"/>
    <property type="evidence" value="ECO:0007669"/>
    <property type="project" value="UniProtKB-KW"/>
</dbReference>
<organism evidence="6 7">
    <name type="scientific">Inquilinus limosus MP06</name>
    <dbReference type="NCBI Taxonomy" id="1398085"/>
    <lineage>
        <taxon>Bacteria</taxon>
        <taxon>Pseudomonadati</taxon>
        <taxon>Pseudomonadota</taxon>
        <taxon>Alphaproteobacteria</taxon>
        <taxon>Rhodospirillales</taxon>
        <taxon>Rhodospirillaceae</taxon>
        <taxon>Inquilinus</taxon>
    </lineage>
</organism>
<dbReference type="PANTHER" id="PTHR12629">
    <property type="entry name" value="DIPHOSPHOINOSITOL POLYPHOSPHATE PHOSPHOHYDROLASE"/>
    <property type="match status" value="1"/>
</dbReference>
<sequence length="166" mass="18607">MGERIKPKAPRRQYGALPYRFRADGSLEILLVTTRRTGRWIVPKGWKIKGKKPARSAAQEAFEEAGVRGTVSDKPIGSFVYDKWLDGDGVAAPCEVRVFALLVERQEDTWRERREREARWVTPKTALQLVEDEGLRDLIRTSVEGLATAPARLPRSGLPAAEIPAT</sequence>
<dbReference type="EMBL" id="JANX01000030">
    <property type="protein sequence ID" value="KGM35400.1"/>
    <property type="molecule type" value="Genomic_DNA"/>
</dbReference>
<dbReference type="GO" id="GO:0016462">
    <property type="term" value="F:pyrophosphatase activity"/>
    <property type="evidence" value="ECO:0007669"/>
    <property type="project" value="InterPro"/>
</dbReference>
<dbReference type="OrthoDB" id="7066910at2"/>
<comment type="cofactor">
    <cofactor evidence="1">
        <name>Mg(2+)</name>
        <dbReference type="ChEBI" id="CHEBI:18420"/>
    </cofactor>
</comment>
<accession>A0A0A0DBL7</accession>
<evidence type="ECO:0000313" key="6">
    <source>
        <dbReference type="EMBL" id="KGM35400.1"/>
    </source>
</evidence>
<evidence type="ECO:0000313" key="7">
    <source>
        <dbReference type="Proteomes" id="UP000029995"/>
    </source>
</evidence>
<dbReference type="Proteomes" id="UP000029995">
    <property type="component" value="Unassembled WGS sequence"/>
</dbReference>
<dbReference type="SUPFAM" id="SSF55811">
    <property type="entry name" value="Nudix"/>
    <property type="match status" value="1"/>
</dbReference>
<dbReference type="InterPro" id="IPR047198">
    <property type="entry name" value="DDP-like_NUDIX"/>
</dbReference>